<evidence type="ECO:0000256" key="1">
    <source>
        <dbReference type="SAM" id="SignalP"/>
    </source>
</evidence>
<proteinExistence type="predicted"/>
<organism evidence="2 3">
    <name type="scientific">Massilia aquatica</name>
    <dbReference type="NCBI Taxonomy" id="2609000"/>
    <lineage>
        <taxon>Bacteria</taxon>
        <taxon>Pseudomonadati</taxon>
        <taxon>Pseudomonadota</taxon>
        <taxon>Betaproteobacteria</taxon>
        <taxon>Burkholderiales</taxon>
        <taxon>Oxalobacteraceae</taxon>
        <taxon>Telluria group</taxon>
        <taxon>Massilia</taxon>
    </lineage>
</organism>
<feature type="signal peptide" evidence="1">
    <location>
        <begin position="1"/>
        <end position="20"/>
    </location>
</feature>
<keyword evidence="1" id="KW-0732">Signal</keyword>
<name>A0ABX0M6C8_9BURK</name>
<reference evidence="2 3" key="1">
    <citation type="submission" date="2019-09" db="EMBL/GenBank/DDBJ databases">
        <title>Taxonomy of Antarctic Massilia spp.: description of Massilia rubra sp. nov., Massilia aquatica sp. nov., Massilia mucilaginosa sp. nov., Massilia frigida sp. nov. isolated from streams, lakes and regoliths.</title>
        <authorList>
            <person name="Holochova P."/>
            <person name="Sedlacek I."/>
            <person name="Kralova S."/>
            <person name="Maslanova I."/>
            <person name="Busse H.-J."/>
            <person name="Stankova E."/>
            <person name="Vrbovska V."/>
            <person name="Kovarovic V."/>
            <person name="Bartak M."/>
            <person name="Svec P."/>
            <person name="Pantucek R."/>
        </authorList>
    </citation>
    <scope>NUCLEOTIDE SEQUENCE [LARGE SCALE GENOMIC DNA]</scope>
    <source>
        <strain evidence="2 3">CCM 8693</strain>
    </source>
</reference>
<accession>A0ABX0M6C8</accession>
<evidence type="ECO:0000313" key="2">
    <source>
        <dbReference type="EMBL" id="NHZ42748.1"/>
    </source>
</evidence>
<dbReference type="Proteomes" id="UP000819052">
    <property type="component" value="Unassembled WGS sequence"/>
</dbReference>
<protein>
    <submittedName>
        <fullName evidence="2">Uncharacterized protein</fullName>
    </submittedName>
</protein>
<keyword evidence="3" id="KW-1185">Reference proteome</keyword>
<gene>
    <name evidence="2" type="ORF">F1609_21600</name>
</gene>
<dbReference type="RefSeq" id="WP_206752969.1">
    <property type="nucleotide sequence ID" value="NZ_VVIW01000014.1"/>
</dbReference>
<feature type="chain" id="PRO_5045696322" evidence="1">
    <location>
        <begin position="21"/>
        <end position="190"/>
    </location>
</feature>
<evidence type="ECO:0000313" key="3">
    <source>
        <dbReference type="Proteomes" id="UP000819052"/>
    </source>
</evidence>
<comment type="caution">
    <text evidence="2">The sequence shown here is derived from an EMBL/GenBank/DDBJ whole genome shotgun (WGS) entry which is preliminary data.</text>
</comment>
<sequence>MVLKMIALAASLLAATPASAGSDLAFPLIERKRVAIGGDEFEFGLYDANDKSVTNFVYAVYRDKFLIKIGVLDGAAASVVPAGKFQIPPTLVGIQFIQGGHQRTLMYFSLNTNEVREIGSIGTNSACIFQRPGKNGLLESVDEDRGKLTLTRYKVESSRIRKVGSTKVTDSQTAILDNLCKKYNLLPVEE</sequence>
<dbReference type="EMBL" id="VVIW01000014">
    <property type="protein sequence ID" value="NHZ42748.1"/>
    <property type="molecule type" value="Genomic_DNA"/>
</dbReference>